<evidence type="ECO:0000313" key="2">
    <source>
        <dbReference type="Proteomes" id="UP000306319"/>
    </source>
</evidence>
<reference evidence="1" key="1">
    <citation type="submission" date="2019-04" db="EMBL/GenBank/DDBJ databases">
        <title>Microbes associate with the intestines of laboratory mice.</title>
        <authorList>
            <person name="Navarre W."/>
            <person name="Wong E."/>
            <person name="Huang K."/>
            <person name="Tropini C."/>
            <person name="Ng K."/>
            <person name="Yu B."/>
        </authorList>
    </citation>
    <scope>NUCLEOTIDE SEQUENCE</scope>
    <source>
        <strain evidence="1">NM04_E33</strain>
    </source>
</reference>
<dbReference type="EMBL" id="SRYB01000038">
    <property type="protein sequence ID" value="TGY76629.1"/>
    <property type="molecule type" value="Genomic_DNA"/>
</dbReference>
<organism evidence="1 2">
    <name type="scientific">Lepagella muris</name>
    <dbReference type="NCBI Taxonomy" id="3032870"/>
    <lineage>
        <taxon>Bacteria</taxon>
        <taxon>Pseudomonadati</taxon>
        <taxon>Bacteroidota</taxon>
        <taxon>Bacteroidia</taxon>
        <taxon>Bacteroidales</taxon>
        <taxon>Muribaculaceae</taxon>
        <taxon>Lepagella</taxon>
    </lineage>
</organism>
<dbReference type="Proteomes" id="UP000306319">
    <property type="component" value="Unassembled WGS sequence"/>
</dbReference>
<gene>
    <name evidence="1" type="ORF">E5331_17840</name>
</gene>
<keyword evidence="2" id="KW-1185">Reference proteome</keyword>
<protein>
    <submittedName>
        <fullName evidence="1">Alkaline phosphatase family protein</fullName>
    </submittedName>
</protein>
<name>A0AC61RBX1_9BACT</name>
<comment type="caution">
    <text evidence="1">The sequence shown here is derived from an EMBL/GenBank/DDBJ whole genome shotgun (WGS) entry which is preliminary data.</text>
</comment>
<proteinExistence type="predicted"/>
<sequence length="527" mass="58118">MNRLITSVICGLVGINTMLYADASRPKLVVGIMIDQLRTDYIEYLQNLFGEKGFNKLMKDGAFLKDVDFKVNGLDKVSGTAMIYTGGYPRHNGVTSSKVYDPNVRDMVPALQDATMIGNFTTETYSPVGLRLSTISDEIAIDGAGLAAVYSISPDPQQSIIMAGHAGTSAFWINDNTGKWATTTYYREAPSQLTQRNYSDPITSRLDTMQWKPSRPLSTYPGLPAQKRILDFKHTFPTADRSVYRMYISSPMVNTEVTDVAITCLRDLKIGSRGDAIDMLNIGYTAAPYKYVKDGDFRLELEDSYLRLDGQLSRLFDAIDKYVGLNNTLVYVASTGYYDDAVEDDAKYRTPTGYFSVKRALSLLNSYLAARYGNGDYVDTFSGGHVYLDRKQIEERKLDLKEVAEASRDFLVQMSGVSDAFTMSDIMASSLPAMEAMRLGTDPKTGGDVILEFNAGWSVVDDTKFPNETQVIRSGLVQTPVFIMGPNVEPVTIGTPVDATAVAPTVTQVLRIRSPNGSASKPLNLKK</sequence>
<accession>A0AC61RBX1</accession>
<evidence type="ECO:0000313" key="1">
    <source>
        <dbReference type="EMBL" id="TGY76629.1"/>
    </source>
</evidence>